<reference evidence="3 5" key="2">
    <citation type="submission" date="2023-11" db="EMBL/GenBank/DDBJ databases">
        <title>MicrobeMod: A computational toolkit for identifying prokaryotic methylation and restriction-modification with nanopore sequencing.</title>
        <authorList>
            <person name="Crits-Christoph A."/>
            <person name="Kang S.C."/>
            <person name="Lee H."/>
            <person name="Ostrov N."/>
        </authorList>
    </citation>
    <scope>NUCLEOTIDE SEQUENCE [LARGE SCALE GENOMIC DNA]</scope>
    <source>
        <strain evidence="3 5">ATCC 23090</strain>
    </source>
</reference>
<keyword evidence="5" id="KW-1185">Reference proteome</keyword>
<organism evidence="2 4">
    <name type="scientific">Chitinophaga sancti</name>
    <dbReference type="NCBI Taxonomy" id="1004"/>
    <lineage>
        <taxon>Bacteria</taxon>
        <taxon>Pseudomonadati</taxon>
        <taxon>Bacteroidota</taxon>
        <taxon>Chitinophagia</taxon>
        <taxon>Chitinophagales</taxon>
        <taxon>Chitinophagaceae</taxon>
        <taxon>Chitinophaga</taxon>
    </lineage>
</organism>
<dbReference type="Proteomes" id="UP001326715">
    <property type="component" value="Chromosome"/>
</dbReference>
<accession>A0A1K1STG7</accession>
<evidence type="ECO:0000313" key="4">
    <source>
        <dbReference type="Proteomes" id="UP000183788"/>
    </source>
</evidence>
<protein>
    <submittedName>
        <fullName evidence="3">DUF1295 domain-containing protein</fullName>
    </submittedName>
    <submittedName>
        <fullName evidence="2">Steroid 5-alpha reductase family enzyme</fullName>
    </submittedName>
</protein>
<feature type="transmembrane region" description="Helical" evidence="1">
    <location>
        <begin position="139"/>
        <end position="158"/>
    </location>
</feature>
<feature type="transmembrane region" description="Helical" evidence="1">
    <location>
        <begin position="108"/>
        <end position="127"/>
    </location>
</feature>
<keyword evidence="1" id="KW-0472">Membrane</keyword>
<dbReference type="EMBL" id="CP140154">
    <property type="protein sequence ID" value="WQG87025.1"/>
    <property type="molecule type" value="Genomic_DNA"/>
</dbReference>
<dbReference type="InterPro" id="IPR010721">
    <property type="entry name" value="UstE-like"/>
</dbReference>
<dbReference type="Gene3D" id="1.20.120.1630">
    <property type="match status" value="1"/>
</dbReference>
<dbReference type="EMBL" id="FPIZ01000033">
    <property type="protein sequence ID" value="SFW87611.1"/>
    <property type="molecule type" value="Genomic_DNA"/>
</dbReference>
<dbReference type="PANTHER" id="PTHR32251">
    <property type="entry name" value="3-OXO-5-ALPHA-STEROID 4-DEHYDROGENASE"/>
    <property type="match status" value="1"/>
</dbReference>
<dbReference type="RefSeq" id="WP_072365715.1">
    <property type="nucleotide sequence ID" value="NZ_CP139972.1"/>
</dbReference>
<gene>
    <name evidence="2" type="ORF">SAMN05661012_06098</name>
    <name evidence="3" type="ORF">SR876_19075</name>
</gene>
<feature type="transmembrane region" description="Helical" evidence="1">
    <location>
        <begin position="61"/>
        <end position="80"/>
    </location>
</feature>
<dbReference type="AlphaFoldDB" id="A0A1K1STG7"/>
<sequence length="260" mass="29592">MDSFSIILLLIVVCGMIMAMVWGWAHAIHNAGVVDIFWSYNFPVIGILLLLMANGNHLRKYLICGMVIIAGIRLGTHLLTRISAHMDAEDGRYQQLRKEWAPHADKKFFWFFQLQGLSNVLLSIPFIISALNNKTALGLAEYTGIVLWIISVTGEAIADRQLHIFKTKNKGQVCDTGLWRYSRHPNYFFEWLMWVSYSVFALGSPYGYLGIISPLIILYLLLKVTGIPATEEQSLRSKGEAYKAYQRSTNAFIPWFPARQ</sequence>
<evidence type="ECO:0000313" key="2">
    <source>
        <dbReference type="EMBL" id="SFW87611.1"/>
    </source>
</evidence>
<dbReference type="Pfam" id="PF06966">
    <property type="entry name" value="DUF1295"/>
    <property type="match status" value="1"/>
</dbReference>
<evidence type="ECO:0000313" key="5">
    <source>
        <dbReference type="Proteomes" id="UP001326715"/>
    </source>
</evidence>
<feature type="transmembrane region" description="Helical" evidence="1">
    <location>
        <begin position="191"/>
        <end position="222"/>
    </location>
</feature>
<name>A0A1K1STG7_9BACT</name>
<dbReference type="PANTHER" id="PTHR32251:SF17">
    <property type="entry name" value="STEROID 5-ALPHA REDUCTASE C-TERMINAL DOMAIN-CONTAINING PROTEIN"/>
    <property type="match status" value="1"/>
</dbReference>
<evidence type="ECO:0000256" key="1">
    <source>
        <dbReference type="SAM" id="Phobius"/>
    </source>
</evidence>
<dbReference type="OrthoDB" id="9779233at2"/>
<dbReference type="STRING" id="1004.SAMN05661012_06098"/>
<dbReference type="GO" id="GO:0016020">
    <property type="term" value="C:membrane"/>
    <property type="evidence" value="ECO:0007669"/>
    <property type="project" value="TreeGrafter"/>
</dbReference>
<dbReference type="Proteomes" id="UP000183788">
    <property type="component" value="Unassembled WGS sequence"/>
</dbReference>
<proteinExistence type="predicted"/>
<keyword evidence="1" id="KW-0812">Transmembrane</keyword>
<evidence type="ECO:0000313" key="3">
    <source>
        <dbReference type="EMBL" id="WQG87025.1"/>
    </source>
</evidence>
<reference evidence="2 4" key="1">
    <citation type="submission" date="2016-11" db="EMBL/GenBank/DDBJ databases">
        <authorList>
            <person name="Jaros S."/>
            <person name="Januszkiewicz K."/>
            <person name="Wedrychowicz H."/>
        </authorList>
    </citation>
    <scope>NUCLEOTIDE SEQUENCE [LARGE SCALE GENOMIC DNA]</scope>
    <source>
        <strain evidence="2 4">DSM 784</strain>
    </source>
</reference>
<feature type="transmembrane region" description="Helical" evidence="1">
    <location>
        <begin position="37"/>
        <end position="54"/>
    </location>
</feature>
<keyword evidence="1" id="KW-1133">Transmembrane helix</keyword>